<feature type="compositionally biased region" description="Basic residues" evidence="1">
    <location>
        <begin position="1"/>
        <end position="13"/>
    </location>
</feature>
<evidence type="ECO:0000256" key="1">
    <source>
        <dbReference type="SAM" id="MobiDB-lite"/>
    </source>
</evidence>
<feature type="region of interest" description="Disordered" evidence="1">
    <location>
        <begin position="71"/>
        <end position="120"/>
    </location>
</feature>
<accession>A0A7W7Q5E2</accession>
<keyword evidence="3" id="KW-1185">Reference proteome</keyword>
<organism evidence="2 3">
    <name type="scientific">Actinophytocola algeriensis</name>
    <dbReference type="NCBI Taxonomy" id="1768010"/>
    <lineage>
        <taxon>Bacteria</taxon>
        <taxon>Bacillati</taxon>
        <taxon>Actinomycetota</taxon>
        <taxon>Actinomycetes</taxon>
        <taxon>Pseudonocardiales</taxon>
        <taxon>Pseudonocardiaceae</taxon>
    </lineage>
</organism>
<evidence type="ECO:0000313" key="2">
    <source>
        <dbReference type="EMBL" id="MBB4907009.1"/>
    </source>
</evidence>
<feature type="compositionally biased region" description="Basic and acidic residues" evidence="1">
    <location>
        <begin position="72"/>
        <end position="82"/>
    </location>
</feature>
<name>A0A7W7Q5E2_9PSEU</name>
<feature type="region of interest" description="Disordered" evidence="1">
    <location>
        <begin position="1"/>
        <end position="30"/>
    </location>
</feature>
<protein>
    <submittedName>
        <fullName evidence="2">Uncharacterized protein</fullName>
    </submittedName>
</protein>
<dbReference type="EMBL" id="JACHJQ010000003">
    <property type="protein sequence ID" value="MBB4907009.1"/>
    <property type="molecule type" value="Genomic_DNA"/>
</dbReference>
<reference evidence="2 3" key="1">
    <citation type="submission" date="2020-08" db="EMBL/GenBank/DDBJ databases">
        <title>Genomic Encyclopedia of Type Strains, Phase III (KMG-III): the genomes of soil and plant-associated and newly described type strains.</title>
        <authorList>
            <person name="Whitman W."/>
        </authorList>
    </citation>
    <scope>NUCLEOTIDE SEQUENCE [LARGE SCALE GENOMIC DNA]</scope>
    <source>
        <strain evidence="2 3">CECT 8960</strain>
    </source>
</reference>
<proteinExistence type="predicted"/>
<dbReference type="AlphaFoldDB" id="A0A7W7Q5E2"/>
<sequence>MSRGRKRKPKKSGRGTARPNRVPEARAVQGAERDVYLGDVSPGASEHEVERIMDRRMFVMPYRAATIDGEEFDRLDPADPDQRSLLIQGEHAESTSTSPTRCGAARSTGRIRGCTSPCTR</sequence>
<comment type="caution">
    <text evidence="2">The sequence shown here is derived from an EMBL/GenBank/DDBJ whole genome shotgun (WGS) entry which is preliminary data.</text>
</comment>
<evidence type="ECO:0000313" key="3">
    <source>
        <dbReference type="Proteomes" id="UP000520767"/>
    </source>
</evidence>
<dbReference type="RefSeq" id="WP_184811140.1">
    <property type="nucleotide sequence ID" value="NZ_JACHJQ010000003.1"/>
</dbReference>
<dbReference type="Proteomes" id="UP000520767">
    <property type="component" value="Unassembled WGS sequence"/>
</dbReference>
<gene>
    <name evidence="2" type="ORF">FHR82_003229</name>
</gene>